<organism evidence="1 2">
    <name type="scientific">Thiomicrorhabdus immobilis</name>
    <dbReference type="NCBI Taxonomy" id="2791037"/>
    <lineage>
        <taxon>Bacteria</taxon>
        <taxon>Pseudomonadati</taxon>
        <taxon>Pseudomonadota</taxon>
        <taxon>Gammaproteobacteria</taxon>
        <taxon>Thiotrichales</taxon>
        <taxon>Piscirickettsiaceae</taxon>
        <taxon>Thiomicrorhabdus</taxon>
    </lineage>
</organism>
<protein>
    <submittedName>
        <fullName evidence="1">Uncharacterized protein</fullName>
    </submittedName>
</protein>
<dbReference type="InterPro" id="IPR036155">
    <property type="entry name" value="Crypto/Photolyase_N_sf"/>
</dbReference>
<name>A0ABM7MFP2_9GAMM</name>
<gene>
    <name evidence="1" type="ORF">THMIRHAM_21230</name>
</gene>
<keyword evidence="2" id="KW-1185">Reference proteome</keyword>
<proteinExistence type="predicted"/>
<sequence length="160" mass="19051">MKKNIDTLVWLTASQLNANHPVYEQIDGRVATLFIWDDEQFQKMGFSIKRQYFIWQCLQDFKKRNLMVIKGETDHVLKSIYQKTPKIKIITPEDKRLDYSRWSFINRLNQPQFLVYQGKIPYGFFKFWKQAEQQLFPKKYPAQSHVKASIPSNINQSSAV</sequence>
<evidence type="ECO:0000313" key="2">
    <source>
        <dbReference type="Proteomes" id="UP001054820"/>
    </source>
</evidence>
<dbReference type="Gene3D" id="3.40.50.620">
    <property type="entry name" value="HUPs"/>
    <property type="match status" value="1"/>
</dbReference>
<dbReference type="SUPFAM" id="SSF52425">
    <property type="entry name" value="Cryptochrome/photolyase, N-terminal domain"/>
    <property type="match status" value="1"/>
</dbReference>
<dbReference type="EMBL" id="AP024202">
    <property type="protein sequence ID" value="BCN94338.1"/>
    <property type="molecule type" value="Genomic_DNA"/>
</dbReference>
<dbReference type="RefSeq" id="WP_237261803.1">
    <property type="nucleotide sequence ID" value="NZ_AP024202.1"/>
</dbReference>
<accession>A0ABM7MFP2</accession>
<reference evidence="1" key="1">
    <citation type="journal article" date="2022" name="Arch. Microbiol.">
        <title>Thiomicrorhabdus immobilis sp. nov., a mesophilic sulfur-oxidizing bacterium isolated from sediment of a brackish lake in northern Japan.</title>
        <authorList>
            <person name="Kojima H."/>
            <person name="Mochizuki J."/>
            <person name="Kanda M."/>
            <person name="Watanabe T."/>
            <person name="Fukui M."/>
        </authorList>
    </citation>
    <scope>NUCLEOTIDE SEQUENCE</scope>
    <source>
        <strain evidence="1">Am19</strain>
    </source>
</reference>
<dbReference type="Proteomes" id="UP001054820">
    <property type="component" value="Chromosome"/>
</dbReference>
<evidence type="ECO:0000313" key="1">
    <source>
        <dbReference type="EMBL" id="BCN94338.1"/>
    </source>
</evidence>
<dbReference type="InterPro" id="IPR014729">
    <property type="entry name" value="Rossmann-like_a/b/a_fold"/>
</dbReference>